<keyword evidence="2" id="KW-1185">Reference proteome</keyword>
<gene>
    <name evidence="1" type="ORF">Vadar_009447</name>
</gene>
<protein>
    <submittedName>
        <fullName evidence="1">Uncharacterized protein</fullName>
    </submittedName>
</protein>
<dbReference type="Proteomes" id="UP000828048">
    <property type="component" value="Chromosome 10"/>
</dbReference>
<comment type="caution">
    <text evidence="1">The sequence shown here is derived from an EMBL/GenBank/DDBJ whole genome shotgun (WGS) entry which is preliminary data.</text>
</comment>
<reference evidence="1 2" key="1">
    <citation type="journal article" date="2021" name="Hortic Res">
        <title>High-quality reference genome and annotation aids understanding of berry development for evergreen blueberry (Vaccinium darrowii).</title>
        <authorList>
            <person name="Yu J."/>
            <person name="Hulse-Kemp A.M."/>
            <person name="Babiker E."/>
            <person name="Staton M."/>
        </authorList>
    </citation>
    <scope>NUCLEOTIDE SEQUENCE [LARGE SCALE GENOMIC DNA]</scope>
    <source>
        <strain evidence="2">cv. NJ 8807/NJ 8810</strain>
        <tissue evidence="1">Young leaf</tissue>
    </source>
</reference>
<sequence length="265" mass="28880">MAEEAPQTITANDLQTPSNQDMVLETPQTITANDLQTPSTQDMVLETASPAADQTHAAADSSNGGEENSKREKEDGEEDDGGGKKPRVDDVSAEEERLEVMECDEGGEKEEEGKVVGLGPKSFGSGVEMFDYFFKLLHYWPPNLNVNKYEHMVLLELLKKGHLEPEKKIGEGILAFQVRYHPEWKSRCFFLVRNDESVDDFSFRKCVDHILPLPENMQIKSDVNKALGGGGRGHGGRGGGGGRGGRGGGHGRGRGGRGRGGRSRN</sequence>
<evidence type="ECO:0000313" key="2">
    <source>
        <dbReference type="Proteomes" id="UP000828048"/>
    </source>
</evidence>
<name>A0ACB7XGT3_9ERIC</name>
<dbReference type="EMBL" id="CM037160">
    <property type="protein sequence ID" value="KAH7839837.1"/>
    <property type="molecule type" value="Genomic_DNA"/>
</dbReference>
<evidence type="ECO:0000313" key="1">
    <source>
        <dbReference type="EMBL" id="KAH7839837.1"/>
    </source>
</evidence>
<proteinExistence type="predicted"/>
<accession>A0ACB7XGT3</accession>
<organism evidence="1 2">
    <name type="scientific">Vaccinium darrowii</name>
    <dbReference type="NCBI Taxonomy" id="229202"/>
    <lineage>
        <taxon>Eukaryota</taxon>
        <taxon>Viridiplantae</taxon>
        <taxon>Streptophyta</taxon>
        <taxon>Embryophyta</taxon>
        <taxon>Tracheophyta</taxon>
        <taxon>Spermatophyta</taxon>
        <taxon>Magnoliopsida</taxon>
        <taxon>eudicotyledons</taxon>
        <taxon>Gunneridae</taxon>
        <taxon>Pentapetalae</taxon>
        <taxon>asterids</taxon>
        <taxon>Ericales</taxon>
        <taxon>Ericaceae</taxon>
        <taxon>Vaccinioideae</taxon>
        <taxon>Vaccinieae</taxon>
        <taxon>Vaccinium</taxon>
    </lineage>
</organism>